<dbReference type="Pfam" id="PF07833">
    <property type="entry name" value="Cu_amine_oxidN1"/>
    <property type="match status" value="1"/>
</dbReference>
<reference evidence="5" key="1">
    <citation type="submission" date="2016-08" db="EMBL/GenBank/DDBJ databases">
        <title>Complete Genome Seqeunce of Paenibacillus sp. nov. IHBB 9852 from high altitute lake of Indian trans-Himalayas.</title>
        <authorList>
            <person name="Kiran S."/>
            <person name="Swarnkar M.K."/>
            <person name="Rana A."/>
            <person name="Tewari R."/>
            <person name="Gulati A."/>
        </authorList>
    </citation>
    <scope>NUCLEOTIDE SEQUENCE [LARGE SCALE GENOMIC DNA]</scope>
    <source>
        <strain evidence="5">IHBB 9852</strain>
    </source>
</reference>
<dbReference type="PANTHER" id="PTHR34216:SF3">
    <property type="entry name" value="POLY-BETA-1,6-N-ACETYL-D-GLUCOSAMINE N-DEACETYLASE"/>
    <property type="match status" value="1"/>
</dbReference>
<name>A0A1B2DXZ1_9BACL</name>
<feature type="signal peptide" evidence="3">
    <location>
        <begin position="1"/>
        <end position="24"/>
    </location>
</feature>
<dbReference type="PROSITE" id="PS51257">
    <property type="entry name" value="PROKAR_LIPOPROTEIN"/>
    <property type="match status" value="1"/>
</dbReference>
<dbReference type="InterPro" id="IPR036582">
    <property type="entry name" value="Mao_N_sf"/>
</dbReference>
<dbReference type="InterPro" id="IPR002509">
    <property type="entry name" value="NODB_dom"/>
</dbReference>
<evidence type="ECO:0000259" key="4">
    <source>
        <dbReference type="PROSITE" id="PS51677"/>
    </source>
</evidence>
<dbReference type="InterPro" id="IPR051398">
    <property type="entry name" value="Polysacch_Deacetylase"/>
</dbReference>
<dbReference type="Gene3D" id="3.20.20.370">
    <property type="entry name" value="Glycoside hydrolase/deacetylase"/>
    <property type="match status" value="1"/>
</dbReference>
<evidence type="ECO:0000256" key="2">
    <source>
        <dbReference type="ARBA" id="ARBA00022729"/>
    </source>
</evidence>
<dbReference type="InterPro" id="IPR012854">
    <property type="entry name" value="Cu_amine_oxidase-like_N"/>
</dbReference>
<dbReference type="KEGG" id="pib:BBD41_08475"/>
<protein>
    <recommendedName>
        <fullName evidence="4">NodB homology domain-containing protein</fullName>
    </recommendedName>
</protein>
<dbReference type="InterPro" id="IPR011330">
    <property type="entry name" value="Glyco_hydro/deAcase_b/a-brl"/>
</dbReference>
<dbReference type="PANTHER" id="PTHR34216">
    <property type="match status" value="1"/>
</dbReference>
<gene>
    <name evidence="5" type="ORF">BBD41_08475</name>
</gene>
<dbReference type="Pfam" id="PF01522">
    <property type="entry name" value="Polysacc_deac_1"/>
    <property type="match status" value="1"/>
</dbReference>
<evidence type="ECO:0000256" key="1">
    <source>
        <dbReference type="ARBA" id="ARBA00004613"/>
    </source>
</evidence>
<dbReference type="GO" id="GO:0005975">
    <property type="term" value="P:carbohydrate metabolic process"/>
    <property type="evidence" value="ECO:0007669"/>
    <property type="project" value="InterPro"/>
</dbReference>
<evidence type="ECO:0000313" key="5">
    <source>
        <dbReference type="EMBL" id="ANY72614.1"/>
    </source>
</evidence>
<feature type="domain" description="NodB homology" evidence="4">
    <location>
        <begin position="158"/>
        <end position="422"/>
    </location>
</feature>
<organism evidence="5">
    <name type="scientific">Paenibacillus ihbetae</name>
    <dbReference type="NCBI Taxonomy" id="1870820"/>
    <lineage>
        <taxon>Bacteria</taxon>
        <taxon>Bacillati</taxon>
        <taxon>Bacillota</taxon>
        <taxon>Bacilli</taxon>
        <taxon>Bacillales</taxon>
        <taxon>Paenibacillaceae</taxon>
        <taxon>Paenibacillus</taxon>
    </lineage>
</organism>
<dbReference type="SUPFAM" id="SSF88713">
    <property type="entry name" value="Glycoside hydrolase/deacetylase"/>
    <property type="match status" value="1"/>
</dbReference>
<dbReference type="GO" id="GO:0016810">
    <property type="term" value="F:hydrolase activity, acting on carbon-nitrogen (but not peptide) bonds"/>
    <property type="evidence" value="ECO:0007669"/>
    <property type="project" value="InterPro"/>
</dbReference>
<dbReference type="GO" id="GO:0005576">
    <property type="term" value="C:extracellular region"/>
    <property type="evidence" value="ECO:0007669"/>
    <property type="project" value="UniProtKB-SubCell"/>
</dbReference>
<proteinExistence type="predicted"/>
<accession>A0A1B2DXZ1</accession>
<evidence type="ECO:0000256" key="3">
    <source>
        <dbReference type="SAM" id="SignalP"/>
    </source>
</evidence>
<dbReference type="PROSITE" id="PS51677">
    <property type="entry name" value="NODB"/>
    <property type="match status" value="1"/>
</dbReference>
<dbReference type="AlphaFoldDB" id="A0A1B2DXZ1"/>
<dbReference type="EMBL" id="CP016809">
    <property type="protein sequence ID" value="ANY72614.1"/>
    <property type="molecule type" value="Genomic_DNA"/>
</dbReference>
<dbReference type="SUPFAM" id="SSF55383">
    <property type="entry name" value="Copper amine oxidase, domain N"/>
    <property type="match status" value="1"/>
</dbReference>
<keyword evidence="2 3" id="KW-0732">Signal</keyword>
<dbReference type="RefSeq" id="WP_099477272.1">
    <property type="nucleotide sequence ID" value="NZ_CP016809.1"/>
</dbReference>
<feature type="chain" id="PRO_5039536970" description="NodB homology domain-containing protein" evidence="3">
    <location>
        <begin position="25"/>
        <end position="422"/>
    </location>
</feature>
<comment type="subcellular location">
    <subcellularLocation>
        <location evidence="1">Secreted</location>
    </subcellularLocation>
</comment>
<sequence>MKKSWGTFTNKFKLTRILPTLVLAATVLVTGCGTPVPDEVTISLDGKEFKEPAAEIYEGQLMVPASFIQQALGKRVEWEKETDKKGEEEKEKAKAVHYSGKVGVLMYHDIMEQPDRDDILSTQQFKQQMELLRKEGFVPISMEEYLDFIGKGKPVPDNAVLITFDDGYESFYQLAYPILKEYKYPAANFIIVSTIDKPAASGRPKLTWDQMREMTQHDIGFYNHTYDMHRYGDTDGKGRKKPVTTRQLYLQDKKRIETEDEYKQRVKDDLIRAEARLKEELGNTRSAVALPYGAYNDKLLAVLNSIGVEASFMVKEGRNGSGDRNGFRINGGRSDQSPEAVIAKLKGQDPTKRKLVTGEGAKLKIDGEAVQFSKMLTGVATEDILVPLREICKKYEIKVDWNHKKKRAVMTTSQAADAGGKE</sequence>